<comment type="caution">
    <text evidence="2">The sequence shown here is derived from an EMBL/GenBank/DDBJ whole genome shotgun (WGS) entry which is preliminary data.</text>
</comment>
<keyword evidence="1" id="KW-0812">Transmembrane</keyword>
<name>A0ABR4H604_9EURO</name>
<evidence type="ECO:0000313" key="2">
    <source>
        <dbReference type="EMBL" id="KAL2810859.1"/>
    </source>
</evidence>
<keyword evidence="1" id="KW-0472">Membrane</keyword>
<dbReference type="Proteomes" id="UP001610334">
    <property type="component" value="Unassembled WGS sequence"/>
</dbReference>
<feature type="transmembrane region" description="Helical" evidence="1">
    <location>
        <begin position="42"/>
        <end position="62"/>
    </location>
</feature>
<keyword evidence="3" id="KW-1185">Reference proteome</keyword>
<reference evidence="2 3" key="1">
    <citation type="submission" date="2024-07" db="EMBL/GenBank/DDBJ databases">
        <title>Section-level genome sequencing and comparative genomics of Aspergillus sections Usti and Cavernicolus.</title>
        <authorList>
            <consortium name="Lawrence Berkeley National Laboratory"/>
            <person name="Nybo J.L."/>
            <person name="Vesth T.C."/>
            <person name="Theobald S."/>
            <person name="Frisvad J.C."/>
            <person name="Larsen T.O."/>
            <person name="Kjaerboelling I."/>
            <person name="Rothschild-Mancinelli K."/>
            <person name="Lyhne E.K."/>
            <person name="Kogle M.E."/>
            <person name="Barry K."/>
            <person name="Clum A."/>
            <person name="Na H."/>
            <person name="Ledsgaard L."/>
            <person name="Lin J."/>
            <person name="Lipzen A."/>
            <person name="Kuo A."/>
            <person name="Riley R."/>
            <person name="Mondo S."/>
            <person name="Labutti K."/>
            <person name="Haridas S."/>
            <person name="Pangalinan J."/>
            <person name="Salamov A.A."/>
            <person name="Simmons B.A."/>
            <person name="Magnuson J.K."/>
            <person name="Chen J."/>
            <person name="Drula E."/>
            <person name="Henrissat B."/>
            <person name="Wiebenga A."/>
            <person name="Lubbers R.J."/>
            <person name="Gomes A.C."/>
            <person name="Makela M.R."/>
            <person name="Stajich J."/>
            <person name="Grigoriev I.V."/>
            <person name="Mortensen U.H."/>
            <person name="De Vries R.P."/>
            <person name="Baker S.E."/>
            <person name="Andersen M.R."/>
        </authorList>
    </citation>
    <scope>NUCLEOTIDE SEQUENCE [LARGE SCALE GENOMIC DNA]</scope>
    <source>
        <strain evidence="2 3">CBS 588.65</strain>
    </source>
</reference>
<proteinExistence type="predicted"/>
<dbReference type="EMBL" id="JBFXLT010000066">
    <property type="protein sequence ID" value="KAL2810859.1"/>
    <property type="molecule type" value="Genomic_DNA"/>
</dbReference>
<evidence type="ECO:0000313" key="3">
    <source>
        <dbReference type="Proteomes" id="UP001610334"/>
    </source>
</evidence>
<protein>
    <submittedName>
        <fullName evidence="2">Uncharacterized protein</fullName>
    </submittedName>
</protein>
<gene>
    <name evidence="2" type="ORF">BJX63DRAFT_401094</name>
</gene>
<keyword evidence="1" id="KW-1133">Transmembrane helix</keyword>
<sequence length="65" mass="7254">MVLLTASATAHLFARTAGMFTKATYDCIRDGHLFSWKGFSAMLMLLQVLVQWIHAIVMLAVYGSF</sequence>
<accession>A0ABR4H604</accession>
<evidence type="ECO:0000256" key="1">
    <source>
        <dbReference type="SAM" id="Phobius"/>
    </source>
</evidence>
<organism evidence="2 3">
    <name type="scientific">Aspergillus granulosus</name>
    <dbReference type="NCBI Taxonomy" id="176169"/>
    <lineage>
        <taxon>Eukaryota</taxon>
        <taxon>Fungi</taxon>
        <taxon>Dikarya</taxon>
        <taxon>Ascomycota</taxon>
        <taxon>Pezizomycotina</taxon>
        <taxon>Eurotiomycetes</taxon>
        <taxon>Eurotiomycetidae</taxon>
        <taxon>Eurotiales</taxon>
        <taxon>Aspergillaceae</taxon>
        <taxon>Aspergillus</taxon>
        <taxon>Aspergillus subgen. Nidulantes</taxon>
    </lineage>
</organism>